<dbReference type="Proteomes" id="UP000515743">
    <property type="component" value="Chromosome"/>
</dbReference>
<keyword evidence="4" id="KW-1185">Reference proteome</keyword>
<dbReference type="EMBL" id="CP059404">
    <property type="protein sequence ID" value="QNE89327.1"/>
    <property type="molecule type" value="Genomic_DNA"/>
</dbReference>
<feature type="region of interest" description="Disordered" evidence="1">
    <location>
        <begin position="151"/>
        <end position="174"/>
    </location>
</feature>
<name>A0A7G7CP11_9CORY</name>
<feature type="chain" id="PRO_5039144427" description="Secreted protein" evidence="2">
    <location>
        <begin position="30"/>
        <end position="259"/>
    </location>
</feature>
<protein>
    <recommendedName>
        <fullName evidence="5">Secreted protein</fullName>
    </recommendedName>
</protein>
<feature type="compositionally biased region" description="Polar residues" evidence="1">
    <location>
        <begin position="216"/>
        <end position="227"/>
    </location>
</feature>
<dbReference type="AlphaFoldDB" id="A0A7G7CP11"/>
<dbReference type="PROSITE" id="PS51257">
    <property type="entry name" value="PROKAR_LIPOPROTEIN"/>
    <property type="match status" value="1"/>
</dbReference>
<feature type="region of interest" description="Disordered" evidence="1">
    <location>
        <begin position="211"/>
        <end position="259"/>
    </location>
</feature>
<dbReference type="Gene3D" id="3.40.190.10">
    <property type="entry name" value="Periplasmic binding protein-like II"/>
    <property type="match status" value="1"/>
</dbReference>
<proteinExistence type="predicted"/>
<keyword evidence="2" id="KW-0732">Signal</keyword>
<accession>A0A7G7CP11</accession>
<dbReference type="RefSeq" id="WP_185175702.1">
    <property type="nucleotide sequence ID" value="NZ_CP059404.1"/>
</dbReference>
<evidence type="ECO:0000313" key="3">
    <source>
        <dbReference type="EMBL" id="QNE89327.1"/>
    </source>
</evidence>
<reference evidence="3 4" key="1">
    <citation type="submission" date="2020-07" db="EMBL/GenBank/DDBJ databases">
        <title>Complete genome and description of Corynebacterium incognita strain Marseille-Q3630 sp. nov.</title>
        <authorList>
            <person name="Boxberger M."/>
        </authorList>
    </citation>
    <scope>NUCLEOTIDE SEQUENCE [LARGE SCALE GENOMIC DNA]</scope>
    <source>
        <strain evidence="3 4">Marseille-Q3630</strain>
    </source>
</reference>
<dbReference type="KEGG" id="cik:H0194_09840"/>
<organism evidence="3 4">
    <name type="scientific">Corynebacterium incognita</name>
    <dbReference type="NCBI Taxonomy" id="2754725"/>
    <lineage>
        <taxon>Bacteria</taxon>
        <taxon>Bacillati</taxon>
        <taxon>Actinomycetota</taxon>
        <taxon>Actinomycetes</taxon>
        <taxon>Mycobacteriales</taxon>
        <taxon>Corynebacteriaceae</taxon>
        <taxon>Corynebacterium</taxon>
    </lineage>
</organism>
<gene>
    <name evidence="3" type="ORF">H0194_09840</name>
</gene>
<feature type="signal peptide" evidence="2">
    <location>
        <begin position="1"/>
        <end position="29"/>
    </location>
</feature>
<evidence type="ECO:0000256" key="1">
    <source>
        <dbReference type="SAM" id="MobiDB-lite"/>
    </source>
</evidence>
<sequence>MHKPFSRSPRTLRASAVVLSASVALGGCAAAEPEPMLDKLLDSTVQVVVDPRDIEQVVFGEIYRGTLEKTGRDAVLLLDTPGDTDVRAGFLTDGDAELAVGCTGQLLRHFNAPTARELADSGGTGGADNDVSPVGEDLLATTHIALIESLPPTLGTLDPSPATGCDNEESSGLPENFVPLFQKERFTREEKEALVGVTKFITNQELDELVAKSEESGSVSQTVSSWLGKNANGEQFEMSDNQKENGIGADPNKREEQGS</sequence>
<evidence type="ECO:0008006" key="5">
    <source>
        <dbReference type="Google" id="ProtNLM"/>
    </source>
</evidence>
<evidence type="ECO:0000313" key="4">
    <source>
        <dbReference type="Proteomes" id="UP000515743"/>
    </source>
</evidence>
<evidence type="ECO:0000256" key="2">
    <source>
        <dbReference type="SAM" id="SignalP"/>
    </source>
</evidence>